<keyword evidence="2" id="KW-1185">Reference proteome</keyword>
<evidence type="ECO:0000313" key="2">
    <source>
        <dbReference type="Proteomes" id="UP001231362"/>
    </source>
</evidence>
<accession>A0ABT9V246</accession>
<evidence type="ECO:0000313" key="1">
    <source>
        <dbReference type="EMBL" id="MDQ0154967.1"/>
    </source>
</evidence>
<sequence>MKELQLNRIAKAVGNEEVVTVVEMMSRKYDHVFNDITSYEYECYQKIGKAIENYGTSIRNLKAYAKRICGKVAAVHLKRRKIPESISLYSTEANTVFEIEDVLANVEDTILETESHETLIKKAALLAQRDSKKLAILKAWSEGVTNDLELSRMLAHSIGGNIETHRTTIKRFRAKCQTKLAGIA</sequence>
<dbReference type="RefSeq" id="WP_307149543.1">
    <property type="nucleotide sequence ID" value="NZ_JAUSTU010000004.1"/>
</dbReference>
<comment type="caution">
    <text evidence="1">The sequence shown here is derived from an EMBL/GenBank/DDBJ whole genome shotgun (WGS) entry which is preliminary data.</text>
</comment>
<dbReference type="EMBL" id="JAUSTU010000004">
    <property type="protein sequence ID" value="MDQ0154967.1"/>
    <property type="molecule type" value="Genomic_DNA"/>
</dbReference>
<dbReference type="Proteomes" id="UP001231362">
    <property type="component" value="Unassembled WGS sequence"/>
</dbReference>
<name>A0ABT9V246_9BACL</name>
<reference evidence="1 2" key="1">
    <citation type="submission" date="2023-07" db="EMBL/GenBank/DDBJ databases">
        <title>Genomic Encyclopedia of Type Strains, Phase IV (KMG-IV): sequencing the most valuable type-strain genomes for metagenomic binning, comparative biology and taxonomic classification.</title>
        <authorList>
            <person name="Goeker M."/>
        </authorList>
    </citation>
    <scope>NUCLEOTIDE SEQUENCE [LARGE SCALE GENOMIC DNA]</scope>
    <source>
        <strain evidence="1 2">DSM 23948</strain>
    </source>
</reference>
<protein>
    <submittedName>
        <fullName evidence="1">Uncharacterized protein</fullName>
    </submittedName>
</protein>
<organism evidence="1 2">
    <name type="scientific">Anoxybacillus andreesenii</name>
    <dbReference type="NCBI Taxonomy" id="1325932"/>
    <lineage>
        <taxon>Bacteria</taxon>
        <taxon>Bacillati</taxon>
        <taxon>Bacillota</taxon>
        <taxon>Bacilli</taxon>
        <taxon>Bacillales</taxon>
        <taxon>Anoxybacillaceae</taxon>
        <taxon>Anoxybacillus</taxon>
    </lineage>
</organism>
<proteinExistence type="predicted"/>
<gene>
    <name evidence="1" type="ORF">J2S07_001271</name>
</gene>